<proteinExistence type="inferred from homology"/>
<dbReference type="EMBL" id="DVFJ01000005">
    <property type="protein sequence ID" value="HIQ70858.1"/>
    <property type="molecule type" value="Genomic_DNA"/>
</dbReference>
<protein>
    <submittedName>
        <fullName evidence="2">ArsC family transcriptional regulator</fullName>
    </submittedName>
</protein>
<dbReference type="PROSITE" id="PS51353">
    <property type="entry name" value="ARSC"/>
    <property type="match status" value="1"/>
</dbReference>
<comment type="similarity">
    <text evidence="1">Belongs to the ArsC family.</text>
</comment>
<evidence type="ECO:0000313" key="2">
    <source>
        <dbReference type="EMBL" id="HIQ70858.1"/>
    </source>
</evidence>
<comment type="caution">
    <text evidence="2">The sequence shown here is derived from an EMBL/GenBank/DDBJ whole genome shotgun (WGS) entry which is preliminary data.</text>
</comment>
<evidence type="ECO:0000256" key="1">
    <source>
        <dbReference type="PROSITE-ProRule" id="PRU01282"/>
    </source>
</evidence>
<organism evidence="2 3">
    <name type="scientific">Candidatus Onthenecus intestinigallinarum</name>
    <dbReference type="NCBI Taxonomy" id="2840875"/>
    <lineage>
        <taxon>Bacteria</taxon>
        <taxon>Bacillati</taxon>
        <taxon>Bacillota</taxon>
        <taxon>Clostridia</taxon>
        <taxon>Eubacteriales</taxon>
        <taxon>Candidatus Onthenecus</taxon>
    </lineage>
</organism>
<dbReference type="InterPro" id="IPR006660">
    <property type="entry name" value="Arsenate_reductase-like"/>
</dbReference>
<dbReference type="Proteomes" id="UP000886887">
    <property type="component" value="Unassembled WGS sequence"/>
</dbReference>
<reference evidence="2" key="1">
    <citation type="submission" date="2020-10" db="EMBL/GenBank/DDBJ databases">
        <authorList>
            <person name="Gilroy R."/>
        </authorList>
    </citation>
    <scope>NUCLEOTIDE SEQUENCE</scope>
    <source>
        <strain evidence="2">ChiSxjej2B14-6234</strain>
    </source>
</reference>
<dbReference type="AlphaFoldDB" id="A0A9D0ZAI2"/>
<gene>
    <name evidence="2" type="ORF">IAB73_01410</name>
</gene>
<dbReference type="Gene3D" id="3.40.30.10">
    <property type="entry name" value="Glutaredoxin"/>
    <property type="match status" value="1"/>
</dbReference>
<reference evidence="2" key="2">
    <citation type="journal article" date="2021" name="PeerJ">
        <title>Extensive microbial diversity within the chicken gut microbiome revealed by metagenomics and culture.</title>
        <authorList>
            <person name="Gilroy R."/>
            <person name="Ravi A."/>
            <person name="Getino M."/>
            <person name="Pursley I."/>
            <person name="Horton D.L."/>
            <person name="Alikhan N.F."/>
            <person name="Baker D."/>
            <person name="Gharbi K."/>
            <person name="Hall N."/>
            <person name="Watson M."/>
            <person name="Adriaenssens E.M."/>
            <person name="Foster-Nyarko E."/>
            <person name="Jarju S."/>
            <person name="Secka A."/>
            <person name="Antonio M."/>
            <person name="Oren A."/>
            <person name="Chaudhuri R.R."/>
            <person name="La Ragione R."/>
            <person name="Hildebrand F."/>
            <person name="Pallen M.J."/>
        </authorList>
    </citation>
    <scope>NUCLEOTIDE SEQUENCE</scope>
    <source>
        <strain evidence="2">ChiSxjej2B14-6234</strain>
    </source>
</reference>
<dbReference type="InterPro" id="IPR036249">
    <property type="entry name" value="Thioredoxin-like_sf"/>
</dbReference>
<name>A0A9D0ZAI2_9FIRM</name>
<accession>A0A9D0ZAI2</accession>
<sequence>MIQLYAGKGFDTQKAERYFKERRIPYQRVDVLRFGMGRREMESVRAAVGLQAMIDREGKAFRESPFRFSDDEALLFAHLCERPQLLRLPIVRDGRRATVGYCPDVWESWLKKQNE</sequence>
<dbReference type="SUPFAM" id="SSF52833">
    <property type="entry name" value="Thioredoxin-like"/>
    <property type="match status" value="1"/>
</dbReference>
<evidence type="ECO:0000313" key="3">
    <source>
        <dbReference type="Proteomes" id="UP000886887"/>
    </source>
</evidence>
<dbReference type="Pfam" id="PF03960">
    <property type="entry name" value="ArsC"/>
    <property type="match status" value="1"/>
</dbReference>